<keyword evidence="9" id="KW-1185">Reference proteome</keyword>
<dbReference type="InterPro" id="IPR001295">
    <property type="entry name" value="Dihydroorotate_DH_CS"/>
</dbReference>
<dbReference type="PANTHER" id="PTHR48109:SF1">
    <property type="entry name" value="DIHYDROOROTATE DEHYDROGENASE (FUMARATE)"/>
    <property type="match status" value="1"/>
</dbReference>
<sequence>MSGAGTEVQVAGLRLRSPVLVAAGCGGTGRELAAYAPLADLGAFTTRTVTSDPRPGAPAGRVVESPSGLVHATGLPNPGLDHFLATELPGLVAQDVRVVVSLAVTSAADASALARRLARAPGVSAVELALAPPGGHAEDPDEEDLFAALEPHQAAGMVGAVARELPPGLPVWAKVRNDPDRVVAVARACVDAGAGAVVVGDGLSAVLPDGRAGGLGGPAVRPVALACVRRVVAALPHVDVVGVGGVATPTDVRAFLDAGARAVGVGTALLHDPTTAARLAAALREETR</sequence>
<dbReference type="GO" id="GO:0004589">
    <property type="term" value="F:dihydroorotate dehydrogenase (NAD+) activity"/>
    <property type="evidence" value="ECO:0007669"/>
    <property type="project" value="UniProtKB-EC"/>
</dbReference>
<comment type="pathway">
    <text evidence="2">Pyrimidine metabolism; UMP biosynthesis via de novo pathway.</text>
</comment>
<keyword evidence="3" id="KW-0285">Flavoprotein</keyword>
<dbReference type="PIRSF" id="PIRSF000164">
    <property type="entry name" value="DHO_oxidase"/>
    <property type="match status" value="1"/>
</dbReference>
<dbReference type="Pfam" id="PF01180">
    <property type="entry name" value="DHO_dh"/>
    <property type="match status" value="1"/>
</dbReference>
<name>A0ABX8EIN0_9ACTN</name>
<dbReference type="InterPro" id="IPR013785">
    <property type="entry name" value="Aldolase_TIM"/>
</dbReference>
<dbReference type="EMBL" id="CP075371">
    <property type="protein sequence ID" value="QVT80346.1"/>
    <property type="molecule type" value="Genomic_DNA"/>
</dbReference>
<dbReference type="PANTHER" id="PTHR48109">
    <property type="entry name" value="DIHYDROOROTATE DEHYDROGENASE (QUINONE), MITOCHONDRIAL-RELATED"/>
    <property type="match status" value="1"/>
</dbReference>
<comment type="cofactor">
    <cofactor evidence="1">
        <name>FMN</name>
        <dbReference type="ChEBI" id="CHEBI:58210"/>
    </cofactor>
</comment>
<feature type="domain" description="Dihydroorotate dehydrogenase catalytic" evidence="7">
    <location>
        <begin position="7"/>
        <end position="284"/>
    </location>
</feature>
<evidence type="ECO:0000313" key="8">
    <source>
        <dbReference type="EMBL" id="QVT80346.1"/>
    </source>
</evidence>
<evidence type="ECO:0000259" key="7">
    <source>
        <dbReference type="Pfam" id="PF01180"/>
    </source>
</evidence>
<evidence type="ECO:0000256" key="1">
    <source>
        <dbReference type="ARBA" id="ARBA00001917"/>
    </source>
</evidence>
<protein>
    <submittedName>
        <fullName evidence="8">Dihydroorotate dehydrogenase B (NAD(+)), catalytic subunit</fullName>
        <ecNumber evidence="8">1.3.1.14</ecNumber>
    </submittedName>
</protein>
<accession>A0ABX8EIN0</accession>
<dbReference type="InterPro" id="IPR005720">
    <property type="entry name" value="Dihydroorotate_DH_cat"/>
</dbReference>
<proteinExistence type="predicted"/>
<evidence type="ECO:0000256" key="4">
    <source>
        <dbReference type="ARBA" id="ARBA00022643"/>
    </source>
</evidence>
<evidence type="ECO:0000313" key="9">
    <source>
        <dbReference type="Proteomes" id="UP000679307"/>
    </source>
</evidence>
<dbReference type="InterPro" id="IPR012135">
    <property type="entry name" value="Dihydroorotate_DH_1_2"/>
</dbReference>
<keyword evidence="4" id="KW-0288">FMN</keyword>
<evidence type="ECO:0000256" key="5">
    <source>
        <dbReference type="ARBA" id="ARBA00022975"/>
    </source>
</evidence>
<keyword evidence="5" id="KW-0665">Pyrimidine biosynthesis</keyword>
<evidence type="ECO:0000256" key="2">
    <source>
        <dbReference type="ARBA" id="ARBA00004725"/>
    </source>
</evidence>
<organism evidence="8 9">
    <name type="scientific">Nocardioides aquaticus</name>
    <dbReference type="NCBI Taxonomy" id="160826"/>
    <lineage>
        <taxon>Bacteria</taxon>
        <taxon>Bacillati</taxon>
        <taxon>Actinomycetota</taxon>
        <taxon>Actinomycetes</taxon>
        <taxon>Propionibacteriales</taxon>
        <taxon>Nocardioidaceae</taxon>
        <taxon>Nocardioides</taxon>
    </lineage>
</organism>
<dbReference type="InterPro" id="IPR050074">
    <property type="entry name" value="DHO_dehydrogenase"/>
</dbReference>
<evidence type="ECO:0000256" key="6">
    <source>
        <dbReference type="ARBA" id="ARBA00023002"/>
    </source>
</evidence>
<reference evidence="8 9" key="1">
    <citation type="submission" date="2021-05" db="EMBL/GenBank/DDBJ databases">
        <title>Complete genome of Nocardioides aquaticus KCTC 9944T isolated from meromictic and hypersaline Ekho Lake, Antarctica.</title>
        <authorList>
            <person name="Hwang K."/>
            <person name="Kim K.M."/>
            <person name="Choe H."/>
        </authorList>
    </citation>
    <scope>NUCLEOTIDE SEQUENCE [LARGE SCALE GENOMIC DNA]</scope>
    <source>
        <strain evidence="8 9">KCTC 9944</strain>
    </source>
</reference>
<dbReference type="EC" id="1.3.1.14" evidence="8"/>
<dbReference type="Proteomes" id="UP000679307">
    <property type="component" value="Chromosome"/>
</dbReference>
<dbReference type="Gene3D" id="3.20.20.70">
    <property type="entry name" value="Aldolase class I"/>
    <property type="match status" value="1"/>
</dbReference>
<evidence type="ECO:0000256" key="3">
    <source>
        <dbReference type="ARBA" id="ARBA00022630"/>
    </source>
</evidence>
<gene>
    <name evidence="8" type="primary">pyrD_1</name>
    <name evidence="8" type="ORF">ENKNEFLB_02741</name>
</gene>
<dbReference type="RefSeq" id="WP_214055907.1">
    <property type="nucleotide sequence ID" value="NZ_CP075371.1"/>
</dbReference>
<keyword evidence="6 8" id="KW-0560">Oxidoreductase</keyword>
<dbReference type="PROSITE" id="PS00912">
    <property type="entry name" value="DHODEHASE_2"/>
    <property type="match status" value="1"/>
</dbReference>
<dbReference type="SUPFAM" id="SSF51395">
    <property type="entry name" value="FMN-linked oxidoreductases"/>
    <property type="match status" value="1"/>
</dbReference>